<evidence type="ECO:0008006" key="3">
    <source>
        <dbReference type="Google" id="ProtNLM"/>
    </source>
</evidence>
<dbReference type="EMBL" id="JAFIWB010000025">
    <property type="protein sequence ID" value="MBN6104069.1"/>
    <property type="molecule type" value="Genomic_DNA"/>
</dbReference>
<proteinExistence type="predicted"/>
<organism evidence="1 2">
    <name type="scientific">Xanthomonas bonasiae</name>
    <dbReference type="NCBI Taxonomy" id="2810351"/>
    <lineage>
        <taxon>Bacteria</taxon>
        <taxon>Pseudomonadati</taxon>
        <taxon>Pseudomonadota</taxon>
        <taxon>Gammaproteobacteria</taxon>
        <taxon>Lysobacterales</taxon>
        <taxon>Lysobacteraceae</taxon>
        <taxon>Xanthomonas</taxon>
    </lineage>
</organism>
<reference evidence="1 2" key="1">
    <citation type="submission" date="2021-02" db="EMBL/GenBank/DDBJ databases">
        <title>Taxonomically Unique Crown Gall-Associated Xanthomonas Stains Have Deficiency in Virulence Repertories.</title>
        <authorList>
            <person name="Mafakheri H."/>
            <person name="Taghavi S.M."/>
            <person name="Dimkic I."/>
            <person name="Nemanja K."/>
            <person name="Osdaghi E."/>
        </authorList>
    </citation>
    <scope>NUCLEOTIDE SEQUENCE [LARGE SCALE GENOMIC DNA]</scope>
    <source>
        <strain evidence="1 2">FX4</strain>
    </source>
</reference>
<keyword evidence="2" id="KW-1185">Reference proteome</keyword>
<name>A0ABS3B7N9_9XANT</name>
<evidence type="ECO:0000313" key="1">
    <source>
        <dbReference type="EMBL" id="MBN6104069.1"/>
    </source>
</evidence>
<accession>A0ABS3B7N9</accession>
<gene>
    <name evidence="1" type="ORF">JR064_18050</name>
</gene>
<protein>
    <recommendedName>
        <fullName evidence="3">Transposase</fullName>
    </recommendedName>
</protein>
<evidence type="ECO:0000313" key="2">
    <source>
        <dbReference type="Proteomes" id="UP000695802"/>
    </source>
</evidence>
<dbReference type="RefSeq" id="WP_179570603.1">
    <property type="nucleotide sequence ID" value="NZ_JAFIWB010000025.1"/>
</dbReference>
<dbReference type="Proteomes" id="UP000695802">
    <property type="component" value="Unassembled WGS sequence"/>
</dbReference>
<comment type="caution">
    <text evidence="1">The sequence shown here is derived from an EMBL/GenBank/DDBJ whole genome shotgun (WGS) entry which is preliminary data.</text>
</comment>
<sequence>MLQAKPGLAPGFVFVRPETIARFCRSGFSRDICLAGEDMSRLKPLLQRRQKALCQAELFQPSQLFSACSAGIG</sequence>